<dbReference type="InterPro" id="IPR001764">
    <property type="entry name" value="Glyco_hydro_3_N"/>
</dbReference>
<accession>A0A921GH91</accession>
<dbReference type="InterPro" id="IPR013783">
    <property type="entry name" value="Ig-like_fold"/>
</dbReference>
<protein>
    <submittedName>
        <fullName evidence="5">Glycoside hydrolase family 3 C-terminal domain-containing protein</fullName>
    </submittedName>
</protein>
<dbReference type="PANTHER" id="PTHR42715:SF10">
    <property type="entry name" value="BETA-GLUCOSIDASE"/>
    <property type="match status" value="1"/>
</dbReference>
<dbReference type="SUPFAM" id="SSF52279">
    <property type="entry name" value="Beta-D-glucan exohydrolase, C-terminal domain"/>
    <property type="match status" value="1"/>
</dbReference>
<evidence type="ECO:0000256" key="2">
    <source>
        <dbReference type="ARBA" id="ARBA00022801"/>
    </source>
</evidence>
<comment type="similarity">
    <text evidence="1">Belongs to the glycosyl hydrolase 3 family.</text>
</comment>
<dbReference type="InterPro" id="IPR017853">
    <property type="entry name" value="GH"/>
</dbReference>
<evidence type="ECO:0000256" key="3">
    <source>
        <dbReference type="SAM" id="Phobius"/>
    </source>
</evidence>
<dbReference type="Gene3D" id="2.60.40.10">
    <property type="entry name" value="Immunoglobulins"/>
    <property type="match status" value="1"/>
</dbReference>
<dbReference type="InterPro" id="IPR036881">
    <property type="entry name" value="Glyco_hydro_3_C_sf"/>
</dbReference>
<evidence type="ECO:0000259" key="4">
    <source>
        <dbReference type="SMART" id="SM01217"/>
    </source>
</evidence>
<dbReference type="Proteomes" id="UP000697330">
    <property type="component" value="Unassembled WGS sequence"/>
</dbReference>
<evidence type="ECO:0000313" key="6">
    <source>
        <dbReference type="Proteomes" id="UP000697330"/>
    </source>
</evidence>
<feature type="transmembrane region" description="Helical" evidence="3">
    <location>
        <begin position="1048"/>
        <end position="1069"/>
    </location>
</feature>
<proteinExistence type="inferred from homology"/>
<keyword evidence="2 5" id="KW-0378">Hydrolase</keyword>
<reference evidence="5" key="2">
    <citation type="submission" date="2021-09" db="EMBL/GenBank/DDBJ databases">
        <authorList>
            <person name="Gilroy R."/>
        </authorList>
    </citation>
    <scope>NUCLEOTIDE SEQUENCE</scope>
    <source>
        <strain evidence="5">CHK124-7917</strain>
    </source>
</reference>
<keyword evidence="3" id="KW-0472">Membrane</keyword>
<dbReference type="InterPro" id="IPR026891">
    <property type="entry name" value="Fn3-like"/>
</dbReference>
<dbReference type="RefSeq" id="WP_274959602.1">
    <property type="nucleotide sequence ID" value="NZ_DYWQ01000146.1"/>
</dbReference>
<dbReference type="InterPro" id="IPR050288">
    <property type="entry name" value="Cellulose_deg_GH3"/>
</dbReference>
<dbReference type="EMBL" id="DYWQ01000146">
    <property type="protein sequence ID" value="HJF45976.1"/>
    <property type="molecule type" value="Genomic_DNA"/>
</dbReference>
<feature type="domain" description="Fibronectin type III-like" evidence="4">
    <location>
        <begin position="492"/>
        <end position="572"/>
    </location>
</feature>
<evidence type="ECO:0000313" key="5">
    <source>
        <dbReference type="EMBL" id="HJF45976.1"/>
    </source>
</evidence>
<keyword evidence="3" id="KW-1133">Transmembrane helix</keyword>
<dbReference type="Pfam" id="PF14310">
    <property type="entry name" value="Fn3-like"/>
    <property type="match status" value="1"/>
</dbReference>
<name>A0A921GH91_9ACTN</name>
<dbReference type="PANTHER" id="PTHR42715">
    <property type="entry name" value="BETA-GLUCOSIDASE"/>
    <property type="match status" value="1"/>
</dbReference>
<dbReference type="Gene3D" id="3.20.20.300">
    <property type="entry name" value="Glycoside hydrolase, family 3, N-terminal domain"/>
    <property type="match status" value="1"/>
</dbReference>
<gene>
    <name evidence="5" type="ORF">K8U72_09380</name>
</gene>
<dbReference type="AlphaFoldDB" id="A0A921GH91"/>
<evidence type="ECO:0000256" key="1">
    <source>
        <dbReference type="ARBA" id="ARBA00005336"/>
    </source>
</evidence>
<dbReference type="InterPro" id="IPR036962">
    <property type="entry name" value="Glyco_hydro_3_N_sf"/>
</dbReference>
<keyword evidence="3" id="KW-0812">Transmembrane</keyword>
<dbReference type="Gene3D" id="3.40.50.1700">
    <property type="entry name" value="Glycoside hydrolase family 3 C-terminal domain"/>
    <property type="match status" value="1"/>
</dbReference>
<dbReference type="GO" id="GO:0005975">
    <property type="term" value="P:carbohydrate metabolic process"/>
    <property type="evidence" value="ECO:0007669"/>
    <property type="project" value="InterPro"/>
</dbReference>
<organism evidence="5 6">
    <name type="scientific">Thermophilibacter provencensis</name>
    <dbReference type="NCBI Taxonomy" id="1852386"/>
    <lineage>
        <taxon>Bacteria</taxon>
        <taxon>Bacillati</taxon>
        <taxon>Actinomycetota</taxon>
        <taxon>Coriobacteriia</taxon>
        <taxon>Coriobacteriales</taxon>
        <taxon>Atopobiaceae</taxon>
        <taxon>Thermophilibacter</taxon>
    </lineage>
</organism>
<dbReference type="Pfam" id="PF00933">
    <property type="entry name" value="Glyco_hydro_3"/>
    <property type="match status" value="1"/>
</dbReference>
<sequence length="1081" mass="116275">MSNEARPKTLVTRRGLFGLGALGASVAVGAGGVMEQFASTLDTNLGTQSEKLTSESTENEPLYETFKPSDEVLNEDGTGNSHALIQKAIDLNRKQAAEGAVLLKNSSEEGRGLPIAEGSNVTLLGIRSHMPMLGSSFGLKLFGPCITLEQALTQSKTDFANTITTNVDRSTGAIAPTISSWSGDEFDFDGAGFNVNPTMVDAYEALGESFPHATCEMTVTEYDPKEPGVADIEGVNGDFRSSFAEYGDAAIVVISRPSAESIDYLPGSVVAGLGVDEPLQLTDNERAAIDLAKECSGNVVVILNTANAVEIKDLADDPDVSAILWIGFPGCYGMLGVADVLSGKVSPSGALTDTYATHNMSAPAMQNMGDYHYANSDILTRKGGMFGDLSSNYLIECESIYVGYKYYETRYFDQVMGLGNATSAAGATAGDTWNYADEMVYPFGYGLSYTTFSQEPVGEPELELTTLDNGATTAYVTFNVNVTNTGDTAGKSIVEIWGQAPYTAGGVEKSAIQLLNFEKTDELEPGASQQVSVKVDLQYIASWDSSHENEDGTEGTYVIDPGTYYFALGNGAHEAVNNVLLAQGVDASRLAGTGDAAKVWTMAITDAEVPRTALSISKNGAQVSNHLETADWNYFQPGEVTYLSRSDWEGTWPVEYADMTLENEQLIDYLNGHYYEVKTDDDLSGITWGADSDLMIWDMAGKTYDDPAWNELLDKMTLEEALYLATFGGPSIPGVESIGLQEHYLTENAGNGIVIALNATQDSNAPWTIGADDPNGAWNGAVFGNAPLTAASFNNSLYFEMGQFMGEESLFTGIAMLWGPGLNIHRQQYNGRNGEYYSEDPVLCGNTAMEYSMGALEYGLIASPKHFAFNDQETNRSGVAPYMTEQQAREGELRGWQIAFEATDYDTEDRNANMTGLMTSFSKIGPIECTCSTGLMTDILKNEWGFRGYAVTDIYDDTDLWAAVLVSGTTCFDTRGISGFYDSTTLENCSTFANQIDGVSIGVDKVKGDATVQKAVKESAHMILYAMTQSNLTNRYNSTTHMEPQFTWWRGAYIGAAAAFGLLAVGAAASAAMSSKKSKEA</sequence>
<dbReference type="InterPro" id="IPR002772">
    <property type="entry name" value="Glyco_hydro_3_C"/>
</dbReference>
<dbReference type="SUPFAM" id="SSF51445">
    <property type="entry name" value="(Trans)glycosidases"/>
    <property type="match status" value="1"/>
</dbReference>
<comment type="caution">
    <text evidence="5">The sequence shown here is derived from an EMBL/GenBank/DDBJ whole genome shotgun (WGS) entry which is preliminary data.</text>
</comment>
<dbReference type="SMART" id="SM01217">
    <property type="entry name" value="Fn3_like"/>
    <property type="match status" value="1"/>
</dbReference>
<dbReference type="GO" id="GO:0004553">
    <property type="term" value="F:hydrolase activity, hydrolyzing O-glycosyl compounds"/>
    <property type="evidence" value="ECO:0007669"/>
    <property type="project" value="InterPro"/>
</dbReference>
<dbReference type="PRINTS" id="PR00133">
    <property type="entry name" value="GLHYDRLASE3"/>
</dbReference>
<dbReference type="Pfam" id="PF01915">
    <property type="entry name" value="Glyco_hydro_3_C"/>
    <property type="match status" value="1"/>
</dbReference>
<reference evidence="5" key="1">
    <citation type="journal article" date="2021" name="PeerJ">
        <title>Extensive microbial diversity within the chicken gut microbiome revealed by metagenomics and culture.</title>
        <authorList>
            <person name="Gilroy R."/>
            <person name="Ravi A."/>
            <person name="Getino M."/>
            <person name="Pursley I."/>
            <person name="Horton D.L."/>
            <person name="Alikhan N.F."/>
            <person name="Baker D."/>
            <person name="Gharbi K."/>
            <person name="Hall N."/>
            <person name="Watson M."/>
            <person name="Adriaenssens E.M."/>
            <person name="Foster-Nyarko E."/>
            <person name="Jarju S."/>
            <person name="Secka A."/>
            <person name="Antonio M."/>
            <person name="Oren A."/>
            <person name="Chaudhuri R.R."/>
            <person name="La Ragione R."/>
            <person name="Hildebrand F."/>
            <person name="Pallen M.J."/>
        </authorList>
    </citation>
    <scope>NUCLEOTIDE SEQUENCE</scope>
    <source>
        <strain evidence="5">CHK124-7917</strain>
    </source>
</reference>